<dbReference type="EMBL" id="CP011509">
    <property type="protein sequence ID" value="AKJ04313.1"/>
    <property type="molecule type" value="Genomic_DNA"/>
</dbReference>
<feature type="transmembrane region" description="Helical" evidence="1">
    <location>
        <begin position="28"/>
        <end position="58"/>
    </location>
</feature>
<protein>
    <submittedName>
        <fullName evidence="2">Uncharacterized protein</fullName>
    </submittedName>
</protein>
<accession>A0AAC8QBT2</accession>
<organism evidence="2 3">
    <name type="scientific">Archangium gephyra</name>
    <dbReference type="NCBI Taxonomy" id="48"/>
    <lineage>
        <taxon>Bacteria</taxon>
        <taxon>Pseudomonadati</taxon>
        <taxon>Myxococcota</taxon>
        <taxon>Myxococcia</taxon>
        <taxon>Myxococcales</taxon>
        <taxon>Cystobacterineae</taxon>
        <taxon>Archangiaceae</taxon>
        <taxon>Archangium</taxon>
    </lineage>
</organism>
<keyword evidence="1" id="KW-0812">Transmembrane</keyword>
<dbReference type="KEGG" id="age:AA314_05939"/>
<proteinExistence type="predicted"/>
<evidence type="ECO:0000256" key="1">
    <source>
        <dbReference type="SAM" id="Phobius"/>
    </source>
</evidence>
<name>A0AAC8QBT2_9BACT</name>
<dbReference type="Proteomes" id="UP000035579">
    <property type="component" value="Chromosome"/>
</dbReference>
<sequence>MKATGQHPVQFMGMNDAINWLKRHRKELLVGTVIVAAGVALVVVSSGAGVVVLAPLAAAI</sequence>
<dbReference type="AlphaFoldDB" id="A0AAC8QBT2"/>
<evidence type="ECO:0000313" key="2">
    <source>
        <dbReference type="EMBL" id="AKJ04313.1"/>
    </source>
</evidence>
<evidence type="ECO:0000313" key="3">
    <source>
        <dbReference type="Proteomes" id="UP000035579"/>
    </source>
</evidence>
<reference evidence="2 3" key="1">
    <citation type="submission" date="2015-05" db="EMBL/GenBank/DDBJ databases">
        <title>Genome assembly of Archangium gephyra DSM 2261.</title>
        <authorList>
            <person name="Sharma G."/>
            <person name="Subramanian S."/>
        </authorList>
    </citation>
    <scope>NUCLEOTIDE SEQUENCE [LARGE SCALE GENOMIC DNA]</scope>
    <source>
        <strain evidence="2 3">DSM 2261</strain>
    </source>
</reference>
<keyword evidence="1" id="KW-1133">Transmembrane helix</keyword>
<keyword evidence="1" id="KW-0472">Membrane</keyword>
<gene>
    <name evidence="2" type="ORF">AA314_05939</name>
</gene>